<evidence type="ECO:0000313" key="4">
    <source>
        <dbReference type="EMBL" id="KKL97427.1"/>
    </source>
</evidence>
<protein>
    <recommendedName>
        <fullName evidence="3">Nudix hydrolase domain-containing protein</fullName>
    </recommendedName>
</protein>
<organism evidence="4">
    <name type="scientific">marine sediment metagenome</name>
    <dbReference type="NCBI Taxonomy" id="412755"/>
    <lineage>
        <taxon>unclassified sequences</taxon>
        <taxon>metagenomes</taxon>
        <taxon>ecological metagenomes</taxon>
    </lineage>
</organism>
<gene>
    <name evidence="4" type="ORF">LCGC14_1834600</name>
</gene>
<dbReference type="GO" id="GO:0016787">
    <property type="term" value="F:hydrolase activity"/>
    <property type="evidence" value="ECO:0007669"/>
    <property type="project" value="UniProtKB-KW"/>
</dbReference>
<proteinExistence type="predicted"/>
<keyword evidence="2" id="KW-0378">Hydrolase</keyword>
<accession>A0A0F9JEK2</accession>
<name>A0A0F9JEK2_9ZZZZ</name>
<evidence type="ECO:0000256" key="1">
    <source>
        <dbReference type="ARBA" id="ARBA00001946"/>
    </source>
</evidence>
<dbReference type="InterPro" id="IPR015797">
    <property type="entry name" value="NUDIX_hydrolase-like_dom_sf"/>
</dbReference>
<evidence type="ECO:0000259" key="3">
    <source>
        <dbReference type="PROSITE" id="PS51462"/>
    </source>
</evidence>
<dbReference type="EMBL" id="LAZR01018170">
    <property type="protein sequence ID" value="KKL97427.1"/>
    <property type="molecule type" value="Genomic_DNA"/>
</dbReference>
<evidence type="ECO:0000256" key="2">
    <source>
        <dbReference type="ARBA" id="ARBA00022801"/>
    </source>
</evidence>
<dbReference type="Gene3D" id="3.90.79.10">
    <property type="entry name" value="Nucleoside Triphosphate Pyrophosphohydrolase"/>
    <property type="match status" value="1"/>
</dbReference>
<dbReference type="PANTHER" id="PTHR43046:SF14">
    <property type="entry name" value="MUTT_NUDIX FAMILY PROTEIN"/>
    <property type="match status" value="1"/>
</dbReference>
<dbReference type="PROSITE" id="PS00893">
    <property type="entry name" value="NUDIX_BOX"/>
    <property type="match status" value="1"/>
</dbReference>
<sequence length="155" mass="17337">MPSQVTPGLRSRIGASVMVIDSAGRILLQLRDKHLAPDRYPDQWSVPGGMMKPGEFPVDAALREFAEETGHRLGRIVPFDVFCRNSNMPTLAVAEAYVFYTYEAVPEASIVVNEGQAFRYHGPEELDALTMPPPWRAIVSRFFDSPHYTFGGQHD</sequence>
<dbReference type="SUPFAM" id="SSF55811">
    <property type="entry name" value="Nudix"/>
    <property type="match status" value="1"/>
</dbReference>
<comment type="cofactor">
    <cofactor evidence="1">
        <name>Mg(2+)</name>
        <dbReference type="ChEBI" id="CHEBI:18420"/>
    </cofactor>
</comment>
<feature type="domain" description="Nudix hydrolase" evidence="3">
    <location>
        <begin position="10"/>
        <end position="144"/>
    </location>
</feature>
<dbReference type="AlphaFoldDB" id="A0A0F9JEK2"/>
<dbReference type="Pfam" id="PF00293">
    <property type="entry name" value="NUDIX"/>
    <property type="match status" value="1"/>
</dbReference>
<dbReference type="PANTHER" id="PTHR43046">
    <property type="entry name" value="GDP-MANNOSE MANNOSYL HYDROLASE"/>
    <property type="match status" value="1"/>
</dbReference>
<comment type="caution">
    <text evidence="4">The sequence shown here is derived from an EMBL/GenBank/DDBJ whole genome shotgun (WGS) entry which is preliminary data.</text>
</comment>
<dbReference type="PROSITE" id="PS51462">
    <property type="entry name" value="NUDIX"/>
    <property type="match status" value="1"/>
</dbReference>
<reference evidence="4" key="1">
    <citation type="journal article" date="2015" name="Nature">
        <title>Complex archaea that bridge the gap between prokaryotes and eukaryotes.</title>
        <authorList>
            <person name="Spang A."/>
            <person name="Saw J.H."/>
            <person name="Jorgensen S.L."/>
            <person name="Zaremba-Niedzwiedzka K."/>
            <person name="Martijn J."/>
            <person name="Lind A.E."/>
            <person name="van Eijk R."/>
            <person name="Schleper C."/>
            <person name="Guy L."/>
            <person name="Ettema T.J."/>
        </authorList>
    </citation>
    <scope>NUCLEOTIDE SEQUENCE</scope>
</reference>
<dbReference type="InterPro" id="IPR000086">
    <property type="entry name" value="NUDIX_hydrolase_dom"/>
</dbReference>
<dbReference type="InterPro" id="IPR020084">
    <property type="entry name" value="NUDIX_hydrolase_CS"/>
</dbReference>